<evidence type="ECO:0000256" key="1">
    <source>
        <dbReference type="ARBA" id="ARBA00001946"/>
    </source>
</evidence>
<protein>
    <submittedName>
        <fullName evidence="4">HAD family hydrolase</fullName>
    </submittedName>
</protein>
<dbReference type="SFLD" id="SFLDG01129">
    <property type="entry name" value="C1.5:_HAD__Beta-PGM__Phosphata"/>
    <property type="match status" value="1"/>
</dbReference>
<evidence type="ECO:0000313" key="5">
    <source>
        <dbReference type="Proteomes" id="UP000019494"/>
    </source>
</evidence>
<accession>W9GDV7</accession>
<dbReference type="InterPro" id="IPR023214">
    <property type="entry name" value="HAD_sf"/>
</dbReference>
<gene>
    <name evidence="4" type="ORF">N864_14920</name>
</gene>
<proteinExistence type="predicted"/>
<dbReference type="Pfam" id="PF00702">
    <property type="entry name" value="Hydrolase"/>
    <property type="match status" value="1"/>
</dbReference>
<dbReference type="InterPro" id="IPR006439">
    <property type="entry name" value="HAD-SF_hydro_IA"/>
</dbReference>
<dbReference type="EMBL" id="AWQS01000284">
    <property type="protein sequence ID" value="EWT04265.1"/>
    <property type="molecule type" value="Genomic_DNA"/>
</dbReference>
<dbReference type="NCBIfam" id="TIGR01549">
    <property type="entry name" value="HAD-SF-IA-v1"/>
    <property type="match status" value="1"/>
</dbReference>
<keyword evidence="5" id="KW-1185">Reference proteome</keyword>
<evidence type="ECO:0000313" key="4">
    <source>
        <dbReference type="EMBL" id="EWT04265.1"/>
    </source>
</evidence>
<dbReference type="InterPro" id="IPR051400">
    <property type="entry name" value="HAD-like_hydrolase"/>
</dbReference>
<organism evidence="4 5">
    <name type="scientific">Intrasporangium chromatireducens Q5-1</name>
    <dbReference type="NCBI Taxonomy" id="584657"/>
    <lineage>
        <taxon>Bacteria</taxon>
        <taxon>Bacillati</taxon>
        <taxon>Actinomycetota</taxon>
        <taxon>Actinomycetes</taxon>
        <taxon>Micrococcales</taxon>
        <taxon>Intrasporangiaceae</taxon>
        <taxon>Intrasporangium</taxon>
    </lineage>
</organism>
<dbReference type="PANTHER" id="PTHR46470:SF4">
    <property type="entry name" value="5-AMINO-6-(5-PHOSPHO-D-RIBITYLAMINO)URACIL PHOSPHATASE YIGB"/>
    <property type="match status" value="1"/>
</dbReference>
<dbReference type="PANTHER" id="PTHR46470">
    <property type="entry name" value="N-ACYLNEURAMINATE-9-PHOSPHATASE"/>
    <property type="match status" value="1"/>
</dbReference>
<dbReference type="GO" id="GO:0044281">
    <property type="term" value="P:small molecule metabolic process"/>
    <property type="evidence" value="ECO:0007669"/>
    <property type="project" value="UniProtKB-ARBA"/>
</dbReference>
<comment type="cofactor">
    <cofactor evidence="1">
        <name>Mg(2+)</name>
        <dbReference type="ChEBI" id="CHEBI:18420"/>
    </cofactor>
</comment>
<evidence type="ECO:0000256" key="3">
    <source>
        <dbReference type="ARBA" id="ARBA00022842"/>
    </source>
</evidence>
<name>W9GDV7_9MICO</name>
<comment type="caution">
    <text evidence="4">The sequence shown here is derived from an EMBL/GenBank/DDBJ whole genome shotgun (WGS) entry which is preliminary data.</text>
</comment>
<reference evidence="5" key="1">
    <citation type="submission" date="2013-08" db="EMBL/GenBank/DDBJ databases">
        <title>Intrasporangium oryzae NRRL B-24470.</title>
        <authorList>
            <person name="Liu H."/>
            <person name="Wang G."/>
        </authorList>
    </citation>
    <scope>NUCLEOTIDE SEQUENCE [LARGE SCALE GENOMIC DNA]</scope>
    <source>
        <strain evidence="5">Q5-1</strain>
    </source>
</reference>
<dbReference type="InterPro" id="IPR036412">
    <property type="entry name" value="HAD-like_sf"/>
</dbReference>
<dbReference type="RefSeq" id="WP_034721317.1">
    <property type="nucleotide sequence ID" value="NZ_AWQS01000284.1"/>
</dbReference>
<dbReference type="Gene3D" id="3.40.50.1000">
    <property type="entry name" value="HAD superfamily/HAD-like"/>
    <property type="match status" value="1"/>
</dbReference>
<sequence>MPERTLASELSGIQALVLDIDDTIVDTRAAMTQAGTHAARALWPDAAHAHADLALHYYEDPGGWFRRYASGELTVEQMRLARLRDVAEAFSLDLPSDAHDRYLAAYLPAFRTAQRLFGDVPALLAAADGSGISVVLLTNSTRADTAIKLEALELASRFDGTVVTTDTLGVGKPDRRVYLEACRLVDAEPARAACIGDNLEWDVVGAITAGLRGIWLDRAGSGSREQVAVRSLDEVTAVLVAGADPR</sequence>
<keyword evidence="3" id="KW-0460">Magnesium</keyword>
<dbReference type="OrthoDB" id="9810501at2"/>
<dbReference type="Proteomes" id="UP000019494">
    <property type="component" value="Unassembled WGS sequence"/>
</dbReference>
<dbReference type="SFLD" id="SFLDS00003">
    <property type="entry name" value="Haloacid_Dehalogenase"/>
    <property type="match status" value="1"/>
</dbReference>
<dbReference type="Gene3D" id="1.20.120.1600">
    <property type="match status" value="1"/>
</dbReference>
<dbReference type="GO" id="GO:0016787">
    <property type="term" value="F:hydrolase activity"/>
    <property type="evidence" value="ECO:0007669"/>
    <property type="project" value="UniProtKB-KW"/>
</dbReference>
<dbReference type="AlphaFoldDB" id="W9GDV7"/>
<evidence type="ECO:0000256" key="2">
    <source>
        <dbReference type="ARBA" id="ARBA00022801"/>
    </source>
</evidence>
<dbReference type="SUPFAM" id="SSF56784">
    <property type="entry name" value="HAD-like"/>
    <property type="match status" value="1"/>
</dbReference>
<keyword evidence="2 4" id="KW-0378">Hydrolase</keyword>
<dbReference type="PATRIC" id="fig|584657.3.peg.3860"/>